<reference evidence="2 3" key="1">
    <citation type="submission" date="2024-06" db="EMBL/GenBank/DDBJ databases">
        <title>The Natural Products Discovery Center: Release of the First 8490 Sequenced Strains for Exploring Actinobacteria Biosynthetic Diversity.</title>
        <authorList>
            <person name="Kalkreuter E."/>
            <person name="Kautsar S.A."/>
            <person name="Yang D."/>
            <person name="Bader C.D."/>
            <person name="Teijaro C.N."/>
            <person name="Fluegel L."/>
            <person name="Davis C.M."/>
            <person name="Simpson J.R."/>
            <person name="Lauterbach L."/>
            <person name="Steele A.D."/>
            <person name="Gui C."/>
            <person name="Meng S."/>
            <person name="Li G."/>
            <person name="Viehrig K."/>
            <person name="Ye F."/>
            <person name="Su P."/>
            <person name="Kiefer A.F."/>
            <person name="Nichols A."/>
            <person name="Cepeda A.J."/>
            <person name="Yan W."/>
            <person name="Fan B."/>
            <person name="Jiang Y."/>
            <person name="Adhikari A."/>
            <person name="Zheng C.-J."/>
            <person name="Schuster L."/>
            <person name="Cowan T.M."/>
            <person name="Smanski M.J."/>
            <person name="Chevrette M.G."/>
            <person name="De Carvalho L.P.S."/>
            <person name="Shen B."/>
        </authorList>
    </citation>
    <scope>NUCLEOTIDE SEQUENCE [LARGE SCALE GENOMIC DNA]</scope>
    <source>
        <strain evidence="2 3">NPDC050403</strain>
    </source>
</reference>
<feature type="compositionally biased region" description="Basic and acidic residues" evidence="1">
    <location>
        <begin position="29"/>
        <end position="50"/>
    </location>
</feature>
<evidence type="ECO:0000256" key="1">
    <source>
        <dbReference type="SAM" id="MobiDB-lite"/>
    </source>
</evidence>
<proteinExistence type="predicted"/>
<evidence type="ECO:0000313" key="2">
    <source>
        <dbReference type="EMBL" id="MEV0711585.1"/>
    </source>
</evidence>
<protein>
    <submittedName>
        <fullName evidence="2">Uncharacterized protein</fullName>
    </submittedName>
</protein>
<dbReference type="EMBL" id="JBFAKC010000016">
    <property type="protein sequence ID" value="MEV0711585.1"/>
    <property type="molecule type" value="Genomic_DNA"/>
</dbReference>
<organism evidence="2 3">
    <name type="scientific">Nocardia aurea</name>
    <dbReference type="NCBI Taxonomy" id="2144174"/>
    <lineage>
        <taxon>Bacteria</taxon>
        <taxon>Bacillati</taxon>
        <taxon>Actinomycetota</taxon>
        <taxon>Actinomycetes</taxon>
        <taxon>Mycobacteriales</taxon>
        <taxon>Nocardiaceae</taxon>
        <taxon>Nocardia</taxon>
    </lineage>
</organism>
<comment type="caution">
    <text evidence="2">The sequence shown here is derived from an EMBL/GenBank/DDBJ whole genome shotgun (WGS) entry which is preliminary data.</text>
</comment>
<dbReference type="Proteomes" id="UP001551695">
    <property type="component" value="Unassembled WGS sequence"/>
</dbReference>
<sequence length="92" mass="10195">MAHGLFCKCKKCNPSLTDIFFGSANRGNWSDKKLKDGTRISGPKKFDKPGKANYHGHSGDNFRRSPHSTLGSAATGRAHTYKDHPTHRRNKG</sequence>
<dbReference type="RefSeq" id="WP_357788090.1">
    <property type="nucleotide sequence ID" value="NZ_JBFAKC010000016.1"/>
</dbReference>
<name>A0ABV3G1M9_9NOCA</name>
<feature type="region of interest" description="Disordered" evidence="1">
    <location>
        <begin position="24"/>
        <end position="92"/>
    </location>
</feature>
<keyword evidence="3" id="KW-1185">Reference proteome</keyword>
<gene>
    <name evidence="2" type="ORF">AB0I48_28900</name>
</gene>
<evidence type="ECO:0000313" key="3">
    <source>
        <dbReference type="Proteomes" id="UP001551695"/>
    </source>
</evidence>
<accession>A0ABV3G1M9</accession>